<dbReference type="GO" id="GO:0016757">
    <property type="term" value="F:glycosyltransferase activity"/>
    <property type="evidence" value="ECO:0007669"/>
    <property type="project" value="InterPro"/>
</dbReference>
<name>A0A7X9ZW42_9SPHN</name>
<dbReference type="CDD" id="cd03809">
    <property type="entry name" value="GT4_MtfB-like"/>
    <property type="match status" value="1"/>
</dbReference>
<evidence type="ECO:0000259" key="1">
    <source>
        <dbReference type="Pfam" id="PF00534"/>
    </source>
</evidence>
<dbReference type="InterPro" id="IPR001296">
    <property type="entry name" value="Glyco_trans_1"/>
</dbReference>
<dbReference type="EMBL" id="JABBFV010000033">
    <property type="protein sequence ID" value="NML13014.1"/>
    <property type="molecule type" value="Genomic_DNA"/>
</dbReference>
<dbReference type="Proteomes" id="UP000519023">
    <property type="component" value="Unassembled WGS sequence"/>
</dbReference>
<organism evidence="2 3">
    <name type="scientific">Sphingobium psychrophilum</name>
    <dbReference type="NCBI Taxonomy" id="2728834"/>
    <lineage>
        <taxon>Bacteria</taxon>
        <taxon>Pseudomonadati</taxon>
        <taxon>Pseudomonadota</taxon>
        <taxon>Alphaproteobacteria</taxon>
        <taxon>Sphingomonadales</taxon>
        <taxon>Sphingomonadaceae</taxon>
        <taxon>Sphingobium</taxon>
    </lineage>
</organism>
<keyword evidence="2" id="KW-0808">Transferase</keyword>
<gene>
    <name evidence="2" type="ORF">HHL08_23275</name>
</gene>
<dbReference type="PANTHER" id="PTHR46401:SF9">
    <property type="entry name" value="MANNOSYLTRANSFERASE A"/>
    <property type="match status" value="1"/>
</dbReference>
<feature type="domain" description="Glycosyl transferase family 1" evidence="1">
    <location>
        <begin position="200"/>
        <end position="351"/>
    </location>
</feature>
<sequence length="376" mass="42999">MVDISILWRRDAGTGIQRVVRALSEQMLQSDLGDYRLRFVAATRRKRYRYLEPDQDGKADALRIGKRIFASRGDIFLGLDLSSRLLPRHGRQVRAWRRKGIRICIVVYDILPAQHPEWFNNQQTDYFGRWLHFIGRHADQLLCISKSVAQDLSDWLQQQGYSDPQRTIDICAFPLGGDLRQSRPSHGITDAETQALDNLAGRKVVLMVGTLEPRKGHAIALNAFDRLLRDGLAESPALVIVGRKGWKSEDVQERIRLHPHLNTDIFWFSDASDELLYHLYQRCAGVFFPSFAEGFGLPVVEALSHARPVLTRNIPVFNEISSSLITYFDRDDGVALAQSVTDWLKDIENEQKPCQQDALTWQKSCEALLRHLKILT</sequence>
<accession>A0A7X9ZW42</accession>
<evidence type="ECO:0000313" key="3">
    <source>
        <dbReference type="Proteomes" id="UP000519023"/>
    </source>
</evidence>
<dbReference type="PANTHER" id="PTHR46401">
    <property type="entry name" value="GLYCOSYLTRANSFERASE WBBK-RELATED"/>
    <property type="match status" value="1"/>
</dbReference>
<dbReference type="SUPFAM" id="SSF53756">
    <property type="entry name" value="UDP-Glycosyltransferase/glycogen phosphorylase"/>
    <property type="match status" value="1"/>
</dbReference>
<protein>
    <submittedName>
        <fullName evidence="2">Glycosyltransferase family 4 protein</fullName>
    </submittedName>
</protein>
<keyword evidence="3" id="KW-1185">Reference proteome</keyword>
<dbReference type="Gene3D" id="3.40.50.2000">
    <property type="entry name" value="Glycogen Phosphorylase B"/>
    <property type="match status" value="1"/>
</dbReference>
<reference evidence="2 3" key="1">
    <citation type="submission" date="2020-04" db="EMBL/GenBank/DDBJ databases">
        <title>Sphingobium sp. AR-3-1 isolated from Arctic soil.</title>
        <authorList>
            <person name="Dahal R.H."/>
            <person name="Chaudhary D.K."/>
        </authorList>
    </citation>
    <scope>NUCLEOTIDE SEQUENCE [LARGE SCALE GENOMIC DNA]</scope>
    <source>
        <strain evidence="2 3">AR-3-1</strain>
    </source>
</reference>
<dbReference type="Pfam" id="PF00534">
    <property type="entry name" value="Glycos_transf_1"/>
    <property type="match status" value="1"/>
</dbReference>
<evidence type="ECO:0000313" key="2">
    <source>
        <dbReference type="EMBL" id="NML13014.1"/>
    </source>
</evidence>
<comment type="caution">
    <text evidence="2">The sequence shown here is derived from an EMBL/GenBank/DDBJ whole genome shotgun (WGS) entry which is preliminary data.</text>
</comment>
<dbReference type="RefSeq" id="WP_169575319.1">
    <property type="nucleotide sequence ID" value="NZ_JABBFV010000033.1"/>
</dbReference>
<dbReference type="AlphaFoldDB" id="A0A7X9ZW42"/>
<proteinExistence type="predicted"/>